<reference evidence="3" key="1">
    <citation type="journal article" date="2019" name="Int. J. Syst. Evol. Microbiol.">
        <title>The Global Catalogue of Microorganisms (GCM) 10K type strain sequencing project: providing services to taxonomists for standard genome sequencing and annotation.</title>
        <authorList>
            <consortium name="The Broad Institute Genomics Platform"/>
            <consortium name="The Broad Institute Genome Sequencing Center for Infectious Disease"/>
            <person name="Wu L."/>
            <person name="Ma J."/>
        </authorList>
    </citation>
    <scope>NUCLEOTIDE SEQUENCE [LARGE SCALE GENOMIC DNA]</scope>
    <source>
        <strain evidence="3">JCM 17656</strain>
    </source>
</reference>
<organism evidence="2 3">
    <name type="scientific">Streptomyces osmaniensis</name>
    <dbReference type="NCBI Taxonomy" id="593134"/>
    <lineage>
        <taxon>Bacteria</taxon>
        <taxon>Bacillati</taxon>
        <taxon>Actinomycetota</taxon>
        <taxon>Actinomycetes</taxon>
        <taxon>Kitasatosporales</taxon>
        <taxon>Streptomycetaceae</taxon>
        <taxon>Streptomyces</taxon>
    </lineage>
</organism>
<dbReference type="Proteomes" id="UP001500707">
    <property type="component" value="Unassembled WGS sequence"/>
</dbReference>
<evidence type="ECO:0000313" key="2">
    <source>
        <dbReference type="EMBL" id="GAA3593256.1"/>
    </source>
</evidence>
<keyword evidence="3" id="KW-1185">Reference proteome</keyword>
<comment type="caution">
    <text evidence="2">The sequence shown here is derived from an EMBL/GenBank/DDBJ whole genome shotgun (WGS) entry which is preliminary data.</text>
</comment>
<proteinExistence type="predicted"/>
<gene>
    <name evidence="2" type="ORF">GCM10022295_88510</name>
</gene>
<sequence length="91" mass="10300">MRMRQQYLPYVPQRTPGARRRERRPGRQIEQQRPVHEQRGGRPGVTTERTGTRSARTVGAGESRGGTGAEESQFHALIFAARRSSRVMEAP</sequence>
<protein>
    <submittedName>
        <fullName evidence="2">Uncharacterized protein</fullName>
    </submittedName>
</protein>
<evidence type="ECO:0000313" key="3">
    <source>
        <dbReference type="Proteomes" id="UP001500707"/>
    </source>
</evidence>
<accession>A0ABP6Z2P5</accession>
<feature type="compositionally biased region" description="Basic residues" evidence="1">
    <location>
        <begin position="17"/>
        <end position="26"/>
    </location>
</feature>
<dbReference type="EMBL" id="BAABCE010000031">
    <property type="protein sequence ID" value="GAA3593256.1"/>
    <property type="molecule type" value="Genomic_DNA"/>
</dbReference>
<feature type="region of interest" description="Disordered" evidence="1">
    <location>
        <begin position="1"/>
        <end position="74"/>
    </location>
</feature>
<evidence type="ECO:0000256" key="1">
    <source>
        <dbReference type="SAM" id="MobiDB-lite"/>
    </source>
</evidence>
<name>A0ABP6Z2P5_9ACTN</name>